<reference evidence="3" key="1">
    <citation type="submission" date="2020-05" db="UniProtKB">
        <authorList>
            <consortium name="EnsemblMetazoa"/>
        </authorList>
    </citation>
    <scope>IDENTIFICATION</scope>
    <source>
        <strain evidence="3">USDA</strain>
    </source>
</reference>
<evidence type="ECO:0000256" key="1">
    <source>
        <dbReference type="SAM" id="MobiDB-lite"/>
    </source>
</evidence>
<dbReference type="VEuPathDB" id="VectorBase:SCAU005429"/>
<dbReference type="AlphaFoldDB" id="A0A1I8P772"/>
<keyword evidence="2" id="KW-1133">Transmembrane helix</keyword>
<dbReference type="KEGG" id="scac:106082008"/>
<dbReference type="OrthoDB" id="8185041at2759"/>
<sequence>MIRPKQLLSFSPQATKTRTTTSTTMWVIVQFCLIFLQILATAIPPVHCDKDFPSTNSTAAAAIVAAASSISASQGSNAIANSPSNNDKLLHRVARLTKVDYTLLSNDEANNNSRSHNAGGWHPYNSAAYLASNGLRTPLKPQKFYTKEERFPSGNGAKGKNANMVTLNLVTEPRKDICNGHCQCEKKNAFTTVVCDFRKNSKLNPIFDKTFKMPELAKSLVVKLGPKTFFRLQEGFFHNDTINRFIIEGNMSEYEKVEIGTDAFQGNNGPFPEIAFTNVFAIIILQRAFKQANSESCKLNVTNSNDVLLFENSFENTQIKGTFVGIKDLRISEKAFTSAQARLHIESSNIDNIYRFDASIREIKFVKCTIGTINPGAFDVNNIHSIIFESCRIDAIKSRAITEKLYSEHVSITGASIGLIESDAIYGSGIKELKITNNKIDTISENAIYVTSIYVNISGNNVKHLGTKWLHVKDWNRVTVTGNQFGVFGHMLLESSKSSESCAFESNSLTSPQDGSLNFTKPYCRVREISVNKACRCDTRWLERLSDHDLRSEIYCTIDDKLGNCFNATILNFLKYYNEVCDDTKTILDCKNNKNLKKIQGRFFTAEELAAKNKDLPELIIIGAGVLISIIILVLFVCCLWRRLTKQSHADNSHGRSHVHEFSQEERVIINQSSQLIQKKHPEYYKKFNELIQIMYIQDLPEKKCVKTISQIVNLLNKVKNPGTDFMALNRVLTEHLQSPLPTAPPADHTPIYSEPSMTGMDEDFNTSTTFSGLPSDGFLGTVGAVGGPEHIYAEPSCAQQPLLPNEYASPADGHLETVDVYTEPINERESNLTTPYAVTRPRPTYQSPYRPMQYATPPRTQYTHQQRQLPDVLSQHNTLNPHPATRTTAPTNTITIARRMAQELQDKTNFNPIAKPRNMHLLAPPTYTAPDIRHKQLLKNPFTAAVGAGIAARGPSEDIELDMRGATALPTATDSGSNHSGGSNETVQIDDAIQYADS</sequence>
<gene>
    <name evidence="3" type="primary">106082008</name>
</gene>
<proteinExistence type="predicted"/>
<protein>
    <recommendedName>
        <fullName evidence="5">Right handed beta helix domain-containing protein</fullName>
    </recommendedName>
</protein>
<organism evidence="3 4">
    <name type="scientific">Stomoxys calcitrans</name>
    <name type="common">Stable fly</name>
    <name type="synonym">Conops calcitrans</name>
    <dbReference type="NCBI Taxonomy" id="35570"/>
    <lineage>
        <taxon>Eukaryota</taxon>
        <taxon>Metazoa</taxon>
        <taxon>Ecdysozoa</taxon>
        <taxon>Arthropoda</taxon>
        <taxon>Hexapoda</taxon>
        <taxon>Insecta</taxon>
        <taxon>Pterygota</taxon>
        <taxon>Neoptera</taxon>
        <taxon>Endopterygota</taxon>
        <taxon>Diptera</taxon>
        <taxon>Brachycera</taxon>
        <taxon>Muscomorpha</taxon>
        <taxon>Muscoidea</taxon>
        <taxon>Muscidae</taxon>
        <taxon>Stomoxys</taxon>
    </lineage>
</organism>
<keyword evidence="2" id="KW-0472">Membrane</keyword>
<keyword evidence="4" id="KW-1185">Reference proteome</keyword>
<dbReference type="Gene3D" id="3.80.10.10">
    <property type="entry name" value="Ribonuclease Inhibitor"/>
    <property type="match status" value="1"/>
</dbReference>
<accession>A0A1I8P772</accession>
<evidence type="ECO:0008006" key="5">
    <source>
        <dbReference type="Google" id="ProtNLM"/>
    </source>
</evidence>
<dbReference type="Proteomes" id="UP000095300">
    <property type="component" value="Unassembled WGS sequence"/>
</dbReference>
<evidence type="ECO:0000313" key="3">
    <source>
        <dbReference type="EnsemblMetazoa" id="SCAU005429-PA"/>
    </source>
</evidence>
<feature type="transmembrane region" description="Helical" evidence="2">
    <location>
        <begin position="619"/>
        <end position="641"/>
    </location>
</feature>
<dbReference type="InterPro" id="IPR032675">
    <property type="entry name" value="LRR_dom_sf"/>
</dbReference>
<dbReference type="EnsemblMetazoa" id="SCAU005429-RA">
    <property type="protein sequence ID" value="SCAU005429-PA"/>
    <property type="gene ID" value="SCAU005429"/>
</dbReference>
<name>A0A1I8P772_STOCA</name>
<feature type="compositionally biased region" description="Polar residues" evidence="1">
    <location>
        <begin position="971"/>
        <end position="988"/>
    </location>
</feature>
<evidence type="ECO:0000313" key="4">
    <source>
        <dbReference type="Proteomes" id="UP000095300"/>
    </source>
</evidence>
<feature type="region of interest" description="Disordered" evidence="1">
    <location>
        <begin position="964"/>
        <end position="999"/>
    </location>
</feature>
<dbReference type="SUPFAM" id="SSF52058">
    <property type="entry name" value="L domain-like"/>
    <property type="match status" value="1"/>
</dbReference>
<evidence type="ECO:0000256" key="2">
    <source>
        <dbReference type="SAM" id="Phobius"/>
    </source>
</evidence>
<keyword evidence="2" id="KW-0812">Transmembrane</keyword>
<dbReference type="STRING" id="35570.A0A1I8P772"/>